<dbReference type="PANTHER" id="PTHR48081:SF33">
    <property type="entry name" value="KYNURENINE FORMAMIDASE"/>
    <property type="match status" value="1"/>
</dbReference>
<name>A0AAE0EYF7_9CHLO</name>
<keyword evidence="5" id="KW-1185">Reference proteome</keyword>
<dbReference type="GO" id="GO:0016787">
    <property type="term" value="F:hydrolase activity"/>
    <property type="evidence" value="ECO:0007669"/>
    <property type="project" value="UniProtKB-KW"/>
</dbReference>
<evidence type="ECO:0000313" key="5">
    <source>
        <dbReference type="Proteomes" id="UP001190700"/>
    </source>
</evidence>
<feature type="compositionally biased region" description="Low complexity" evidence="2">
    <location>
        <begin position="44"/>
        <end position="56"/>
    </location>
</feature>
<feature type="region of interest" description="Disordered" evidence="2">
    <location>
        <begin position="1"/>
        <end position="70"/>
    </location>
</feature>
<dbReference type="PANTHER" id="PTHR48081">
    <property type="entry name" value="AB HYDROLASE SUPERFAMILY PROTEIN C4A8.06C"/>
    <property type="match status" value="1"/>
</dbReference>
<organism evidence="4 5">
    <name type="scientific">Cymbomonas tetramitiformis</name>
    <dbReference type="NCBI Taxonomy" id="36881"/>
    <lineage>
        <taxon>Eukaryota</taxon>
        <taxon>Viridiplantae</taxon>
        <taxon>Chlorophyta</taxon>
        <taxon>Pyramimonadophyceae</taxon>
        <taxon>Pyramimonadales</taxon>
        <taxon>Pyramimonadaceae</taxon>
        <taxon>Cymbomonas</taxon>
    </lineage>
</organism>
<feature type="compositionally biased region" description="Polar residues" evidence="2">
    <location>
        <begin position="32"/>
        <end position="43"/>
    </location>
</feature>
<dbReference type="InterPro" id="IPR029058">
    <property type="entry name" value="AB_hydrolase_fold"/>
</dbReference>
<sequence length="411" mass="45858">MTTNTSGTTASGRTKLEPLEKPPLLLEAPVQTELSNGTSLHVDSSSASKPLLPSLKTENPSQTTVENSQSIEIVSSTSSTKKTIKPWSALRKIQTLQKLQVADKSFREIKFEESVPYLADLPEYHEERLAARGLLVLCVGFRRFPFWGNIGDSMHDVNLSMCWIMDNIEDHGGDKKDVTLVGQGKVGGQLTTLVCLHQAERLIVELETEIHYKPIVKAHLELRKAVSTVSRFIGGFPSWLPRLLKAHISLSGVYNCDESLKELQSTHFRHHFFLRSLAVRRSSSDVSNTELFSPLKVIDRPLFRCSHTNDLMEHVLPKMLLMHGTADKGSGWELAKSFCDTLRTQGFVAELKLYEKSYMDTILTDRFRMQDQILDDIFSQIVPTAESSGEPPGGAVDDGKLVTLAAQLCHN</sequence>
<dbReference type="Gene3D" id="3.40.50.1820">
    <property type="entry name" value="alpha/beta hydrolase"/>
    <property type="match status" value="1"/>
</dbReference>
<evidence type="ECO:0000256" key="2">
    <source>
        <dbReference type="SAM" id="MobiDB-lite"/>
    </source>
</evidence>
<feature type="compositionally biased region" description="Polar residues" evidence="2">
    <location>
        <begin position="57"/>
        <end position="67"/>
    </location>
</feature>
<feature type="compositionally biased region" description="Polar residues" evidence="2">
    <location>
        <begin position="1"/>
        <end position="12"/>
    </location>
</feature>
<evidence type="ECO:0000313" key="4">
    <source>
        <dbReference type="EMBL" id="KAK3245391.1"/>
    </source>
</evidence>
<gene>
    <name evidence="4" type="ORF">CYMTET_45035</name>
    <name evidence="3" type="ORF">CYMTET_47042</name>
</gene>
<comment type="caution">
    <text evidence="4">The sequence shown here is derived from an EMBL/GenBank/DDBJ whole genome shotgun (WGS) entry which is preliminary data.</text>
</comment>
<dbReference type="AlphaFoldDB" id="A0AAE0EYF7"/>
<evidence type="ECO:0000256" key="1">
    <source>
        <dbReference type="ARBA" id="ARBA00022801"/>
    </source>
</evidence>
<keyword evidence="1" id="KW-0378">Hydrolase</keyword>
<dbReference type="InterPro" id="IPR050300">
    <property type="entry name" value="GDXG_lipolytic_enzyme"/>
</dbReference>
<reference evidence="4 5" key="1">
    <citation type="journal article" date="2015" name="Genome Biol. Evol.">
        <title>Comparative Genomics of a Bacterivorous Green Alga Reveals Evolutionary Causalities and Consequences of Phago-Mixotrophic Mode of Nutrition.</title>
        <authorList>
            <person name="Burns J.A."/>
            <person name="Paasch A."/>
            <person name="Narechania A."/>
            <person name="Kim E."/>
        </authorList>
    </citation>
    <scope>NUCLEOTIDE SEQUENCE [LARGE SCALE GENOMIC DNA]</scope>
    <source>
        <strain evidence="4">PLY_AMNH</strain>
    </source>
</reference>
<accession>A0AAE0EYF7</accession>
<reference evidence="4" key="2">
    <citation type="submission" date="2023-06" db="EMBL/GenBank/DDBJ databases">
        <title>Long-read-based genome assembly of the green algal bacterivore Cymbomonas tetramitiformis.</title>
        <authorList>
            <person name="Gyaltshen Y."/>
            <person name="Rozenberg A."/>
            <person name="Paasch A."/>
            <person name="Burns J.A."/>
            <person name="Warring S."/>
            <person name="Larson R."/>
            <person name="Maurer-Alcala X."/>
            <person name="Dacks J."/>
            <person name="Kim E."/>
        </authorList>
    </citation>
    <scope>NUCLEOTIDE SEQUENCE</scope>
    <source>
        <strain evidence="4">PLY_AMNH</strain>
    </source>
</reference>
<dbReference type="SUPFAM" id="SSF53474">
    <property type="entry name" value="alpha/beta-Hydrolases"/>
    <property type="match status" value="1"/>
</dbReference>
<evidence type="ECO:0000313" key="3">
    <source>
        <dbReference type="EMBL" id="KAK3243293.1"/>
    </source>
</evidence>
<dbReference type="EMBL" id="LGRX02032981">
    <property type="protein sequence ID" value="KAK3243293.1"/>
    <property type="molecule type" value="Genomic_DNA"/>
</dbReference>
<dbReference type="Proteomes" id="UP001190700">
    <property type="component" value="Unassembled WGS sequence"/>
</dbReference>
<dbReference type="EMBL" id="LGRX02030681">
    <property type="protein sequence ID" value="KAK3245391.1"/>
    <property type="molecule type" value="Genomic_DNA"/>
</dbReference>
<protein>
    <submittedName>
        <fullName evidence="4">Uncharacterized protein</fullName>
    </submittedName>
</protein>
<proteinExistence type="predicted"/>